<dbReference type="EMBL" id="UZAM01008001">
    <property type="protein sequence ID" value="VDP02644.1"/>
    <property type="molecule type" value="Genomic_DNA"/>
</dbReference>
<accession>A0A183IJS7</accession>
<reference evidence="1 2" key="2">
    <citation type="submission" date="2018-11" db="EMBL/GenBank/DDBJ databases">
        <authorList>
            <consortium name="Pathogen Informatics"/>
        </authorList>
    </citation>
    <scope>NUCLEOTIDE SEQUENCE [LARGE SCALE GENOMIC DNA]</scope>
</reference>
<dbReference type="Proteomes" id="UP000270296">
    <property type="component" value="Unassembled WGS sequence"/>
</dbReference>
<proteinExistence type="predicted"/>
<name>A0A183IJS7_9BILA</name>
<sequence>MAMTFFTVAVSRRAAALVPRRPKHRSKVNPQDHVLTPAAPTTAAVNASATAIRKQISIIPWFSGIRSGIMPAPSRRLPAGFKLNSNGITCLVVIVGSAFVVEQLSYLADAARYFMSTDIELLDDNSSRWKVDQQFSKALYYSITDCLVNVSQVVAHSIHFYCFLTFSRTFRNTFYRRMSKIKHSVVFFTRLLKNLLWP</sequence>
<organism evidence="3">
    <name type="scientific">Soboliphyme baturini</name>
    <dbReference type="NCBI Taxonomy" id="241478"/>
    <lineage>
        <taxon>Eukaryota</taxon>
        <taxon>Metazoa</taxon>
        <taxon>Ecdysozoa</taxon>
        <taxon>Nematoda</taxon>
        <taxon>Enoplea</taxon>
        <taxon>Dorylaimia</taxon>
        <taxon>Dioctophymatida</taxon>
        <taxon>Dioctophymatoidea</taxon>
        <taxon>Soboliphymatidae</taxon>
        <taxon>Soboliphyme</taxon>
    </lineage>
</organism>
<dbReference type="WBParaSite" id="SBAD_0000404701-mRNA-1">
    <property type="protein sequence ID" value="SBAD_0000404701-mRNA-1"/>
    <property type="gene ID" value="SBAD_0000404701"/>
</dbReference>
<evidence type="ECO:0000313" key="2">
    <source>
        <dbReference type="Proteomes" id="UP000270296"/>
    </source>
</evidence>
<keyword evidence="2" id="KW-1185">Reference proteome</keyword>
<protein>
    <submittedName>
        <fullName evidence="3">CASP-like protein</fullName>
    </submittedName>
</protein>
<reference evidence="3" key="1">
    <citation type="submission" date="2016-06" db="UniProtKB">
        <authorList>
            <consortium name="WormBaseParasite"/>
        </authorList>
    </citation>
    <scope>IDENTIFICATION</scope>
</reference>
<gene>
    <name evidence="1" type="ORF">SBAD_LOCUS3873</name>
</gene>
<evidence type="ECO:0000313" key="1">
    <source>
        <dbReference type="EMBL" id="VDP02644.1"/>
    </source>
</evidence>
<dbReference type="AlphaFoldDB" id="A0A183IJS7"/>
<evidence type="ECO:0000313" key="3">
    <source>
        <dbReference type="WBParaSite" id="SBAD_0000404701-mRNA-1"/>
    </source>
</evidence>